<dbReference type="EMBL" id="BARU01005251">
    <property type="protein sequence ID" value="GAH28812.1"/>
    <property type="molecule type" value="Genomic_DNA"/>
</dbReference>
<feature type="non-terminal residue" evidence="1">
    <location>
        <position position="1"/>
    </location>
</feature>
<name>X1E889_9ZZZZ</name>
<evidence type="ECO:0000313" key="1">
    <source>
        <dbReference type="EMBL" id="GAH28812.1"/>
    </source>
</evidence>
<reference evidence="1" key="1">
    <citation type="journal article" date="2014" name="Front. Microbiol.">
        <title>High frequency of phylogenetically diverse reductive dehalogenase-homologous genes in deep subseafloor sedimentary metagenomes.</title>
        <authorList>
            <person name="Kawai M."/>
            <person name="Futagami T."/>
            <person name="Toyoda A."/>
            <person name="Takaki Y."/>
            <person name="Nishi S."/>
            <person name="Hori S."/>
            <person name="Arai W."/>
            <person name="Tsubouchi T."/>
            <person name="Morono Y."/>
            <person name="Uchiyama I."/>
            <person name="Ito T."/>
            <person name="Fujiyama A."/>
            <person name="Inagaki F."/>
            <person name="Takami H."/>
        </authorList>
    </citation>
    <scope>NUCLEOTIDE SEQUENCE</scope>
    <source>
        <strain evidence="1">Expedition CK06-06</strain>
    </source>
</reference>
<protein>
    <submittedName>
        <fullName evidence="1">Uncharacterized protein</fullName>
    </submittedName>
</protein>
<comment type="caution">
    <text evidence="1">The sequence shown here is derived from an EMBL/GenBank/DDBJ whole genome shotgun (WGS) entry which is preliminary data.</text>
</comment>
<sequence>LVCFLSDVLRISSTFKANSRRSNRVLSYANLTR</sequence>
<gene>
    <name evidence="1" type="ORF">S03H2_10175</name>
</gene>
<dbReference type="AlphaFoldDB" id="X1E889"/>
<organism evidence="1">
    <name type="scientific">marine sediment metagenome</name>
    <dbReference type="NCBI Taxonomy" id="412755"/>
    <lineage>
        <taxon>unclassified sequences</taxon>
        <taxon>metagenomes</taxon>
        <taxon>ecological metagenomes</taxon>
    </lineage>
</organism>
<accession>X1E889</accession>
<proteinExistence type="predicted"/>